<dbReference type="InterPro" id="IPR005273">
    <property type="entry name" value="Ura-DNA_glyco_family4"/>
</dbReference>
<keyword evidence="5" id="KW-0004">4Fe-4S</keyword>
<evidence type="ECO:0000256" key="3">
    <source>
        <dbReference type="ARBA" id="ARBA00012030"/>
    </source>
</evidence>
<dbReference type="SUPFAM" id="SSF52141">
    <property type="entry name" value="Uracil-DNA glycosylase-like"/>
    <property type="match status" value="1"/>
</dbReference>
<keyword evidence="8" id="KW-0378">Hydrolase</keyword>
<evidence type="ECO:0000256" key="9">
    <source>
        <dbReference type="ARBA" id="ARBA00023004"/>
    </source>
</evidence>
<evidence type="ECO:0000256" key="11">
    <source>
        <dbReference type="ARBA" id="ARBA00023204"/>
    </source>
</evidence>
<comment type="catalytic activity">
    <reaction evidence="1">
        <text>Hydrolyzes single-stranded DNA or mismatched double-stranded DNA and polynucleotides, releasing free uracil.</text>
        <dbReference type="EC" id="3.2.2.27"/>
    </reaction>
</comment>
<dbReference type="EMBL" id="JACJJC010000013">
    <property type="protein sequence ID" value="MBM6704547.1"/>
    <property type="molecule type" value="Genomic_DNA"/>
</dbReference>
<protein>
    <recommendedName>
        <fullName evidence="4">Type-4 uracil-DNA glycosylase</fullName>
        <ecNumber evidence="3">3.2.2.27</ecNumber>
    </recommendedName>
</protein>
<name>A0ABS2DTS7_9BURK</name>
<dbReference type="PANTHER" id="PTHR33693">
    <property type="entry name" value="TYPE-5 URACIL-DNA GLYCOSYLASE"/>
    <property type="match status" value="1"/>
</dbReference>
<feature type="region of interest" description="Disordered" evidence="12">
    <location>
        <begin position="40"/>
        <end position="64"/>
    </location>
</feature>
<dbReference type="EC" id="3.2.2.27" evidence="3"/>
<gene>
    <name evidence="14" type="ORF">H6A60_08635</name>
</gene>
<comment type="similarity">
    <text evidence="2">Belongs to the uracil-DNA glycosylase (UDG) superfamily. Type 4 (UDGa) family.</text>
</comment>
<dbReference type="Proteomes" id="UP000715095">
    <property type="component" value="Unassembled WGS sequence"/>
</dbReference>
<evidence type="ECO:0000256" key="6">
    <source>
        <dbReference type="ARBA" id="ARBA00022723"/>
    </source>
</evidence>
<evidence type="ECO:0000256" key="7">
    <source>
        <dbReference type="ARBA" id="ARBA00022763"/>
    </source>
</evidence>
<organism evidence="14 15">
    <name type="scientific">Sutterella massiliensis</name>
    <dbReference type="NCBI Taxonomy" id="1816689"/>
    <lineage>
        <taxon>Bacteria</taxon>
        <taxon>Pseudomonadati</taxon>
        <taxon>Pseudomonadota</taxon>
        <taxon>Betaproteobacteria</taxon>
        <taxon>Burkholderiales</taxon>
        <taxon>Sutterellaceae</taxon>
        <taxon>Sutterella</taxon>
    </lineage>
</organism>
<accession>A0ABS2DTS7</accession>
<dbReference type="InterPro" id="IPR005122">
    <property type="entry name" value="Uracil-DNA_glycosylase-like"/>
</dbReference>
<evidence type="ECO:0000256" key="10">
    <source>
        <dbReference type="ARBA" id="ARBA00023014"/>
    </source>
</evidence>
<sequence length="310" mass="33563">MFDRETVRIWNAMDMGPIWLLRETPDPAFDEFTQARLAGAAPAASASSGESAPQQRGAAAPAAPARPIARAAAVSPVQAPASRNQPYAAKPVPVAGVSMPPELAERIRSLDWAGLRETALGCACCPMKASRHNVVFAEGEPGPKLVIVGEAPGSEEDLQGIPFVGKSGQLLTSMLESLSIVRREDCVILNVLKCRPPGNRNPEPAEIACCTHYLMRQIELLEPKVLFLMGRFASQALIGLQPGAPLGRMRGRVHEANVGGRTIPAVATYHPSYLLRSPDQKARAWEDLCLLRRVMRDAGISLRTKEKHWD</sequence>
<proteinExistence type="inferred from homology"/>
<evidence type="ECO:0000256" key="8">
    <source>
        <dbReference type="ARBA" id="ARBA00022801"/>
    </source>
</evidence>
<dbReference type="Pfam" id="PF03167">
    <property type="entry name" value="UDG"/>
    <property type="match status" value="1"/>
</dbReference>
<evidence type="ECO:0000256" key="2">
    <source>
        <dbReference type="ARBA" id="ARBA00006521"/>
    </source>
</evidence>
<reference evidence="14 15" key="1">
    <citation type="journal article" date="2021" name="Sci. Rep.">
        <title>The distribution of antibiotic resistance genes in chicken gut microbiota commensals.</title>
        <authorList>
            <person name="Juricova H."/>
            <person name="Matiasovicova J."/>
            <person name="Kubasova T."/>
            <person name="Cejkova D."/>
            <person name="Rychlik I."/>
        </authorList>
    </citation>
    <scope>NUCLEOTIDE SEQUENCE [LARGE SCALE GENOMIC DNA]</scope>
    <source>
        <strain evidence="14 15">An829</strain>
    </source>
</reference>
<dbReference type="CDD" id="cd10030">
    <property type="entry name" value="UDG-F4_TTUDGA_SPO1dp_like"/>
    <property type="match status" value="1"/>
</dbReference>
<keyword evidence="11" id="KW-0234">DNA repair</keyword>
<dbReference type="InterPro" id="IPR036895">
    <property type="entry name" value="Uracil-DNA_glycosylase-like_sf"/>
</dbReference>
<dbReference type="SMART" id="SM00987">
    <property type="entry name" value="UreE_C"/>
    <property type="match status" value="1"/>
</dbReference>
<dbReference type="NCBIfam" id="TIGR00758">
    <property type="entry name" value="UDG_fam4"/>
    <property type="match status" value="1"/>
</dbReference>
<comment type="caution">
    <text evidence="14">The sequence shown here is derived from an EMBL/GenBank/DDBJ whole genome shotgun (WGS) entry which is preliminary data.</text>
</comment>
<dbReference type="Gene3D" id="3.40.470.10">
    <property type="entry name" value="Uracil-DNA glycosylase-like domain"/>
    <property type="match status" value="1"/>
</dbReference>
<evidence type="ECO:0000313" key="15">
    <source>
        <dbReference type="Proteomes" id="UP000715095"/>
    </source>
</evidence>
<keyword evidence="7" id="KW-0227">DNA damage</keyword>
<dbReference type="InterPro" id="IPR051536">
    <property type="entry name" value="UDG_Type-4/5"/>
</dbReference>
<keyword evidence="15" id="KW-1185">Reference proteome</keyword>
<evidence type="ECO:0000256" key="4">
    <source>
        <dbReference type="ARBA" id="ARBA00019403"/>
    </source>
</evidence>
<dbReference type="SMART" id="SM00986">
    <property type="entry name" value="UDG"/>
    <property type="match status" value="1"/>
</dbReference>
<evidence type="ECO:0000313" key="14">
    <source>
        <dbReference type="EMBL" id="MBM6704547.1"/>
    </source>
</evidence>
<feature type="domain" description="Uracil-DNA glycosylase-like" evidence="13">
    <location>
        <begin position="136"/>
        <end position="289"/>
    </location>
</feature>
<evidence type="ECO:0000259" key="13">
    <source>
        <dbReference type="SMART" id="SM00986"/>
    </source>
</evidence>
<evidence type="ECO:0000256" key="1">
    <source>
        <dbReference type="ARBA" id="ARBA00001400"/>
    </source>
</evidence>
<dbReference type="RefSeq" id="WP_205103525.1">
    <property type="nucleotide sequence ID" value="NZ_JACJJC010000013.1"/>
</dbReference>
<keyword evidence="9" id="KW-0408">Iron</keyword>
<keyword evidence="10" id="KW-0411">Iron-sulfur</keyword>
<dbReference type="PANTHER" id="PTHR33693:SF1">
    <property type="entry name" value="TYPE-4 URACIL-DNA GLYCOSYLASE"/>
    <property type="match status" value="1"/>
</dbReference>
<keyword evidence="6" id="KW-0479">Metal-binding</keyword>
<evidence type="ECO:0000256" key="5">
    <source>
        <dbReference type="ARBA" id="ARBA00022485"/>
    </source>
</evidence>
<evidence type="ECO:0000256" key="12">
    <source>
        <dbReference type="SAM" id="MobiDB-lite"/>
    </source>
</evidence>